<dbReference type="SUPFAM" id="SSF57016">
    <property type="entry name" value="Plant lectins/antimicrobial peptides"/>
    <property type="match status" value="1"/>
</dbReference>
<feature type="domain" description="Chitin-binding type-1" evidence="17">
    <location>
        <begin position="430"/>
        <end position="498"/>
    </location>
</feature>
<evidence type="ECO:0000256" key="14">
    <source>
        <dbReference type="PROSITE-ProRule" id="PRU00261"/>
    </source>
</evidence>
<gene>
    <name evidence="20" type="ORF">TPAR_00249</name>
</gene>
<dbReference type="InterPro" id="IPR036779">
    <property type="entry name" value="LysM_dom_sf"/>
</dbReference>
<keyword evidence="16" id="KW-0732">Signal</keyword>
<dbReference type="GO" id="GO:0000272">
    <property type="term" value="P:polysaccharide catabolic process"/>
    <property type="evidence" value="ECO:0007669"/>
    <property type="project" value="UniProtKB-KW"/>
</dbReference>
<evidence type="ECO:0000256" key="13">
    <source>
        <dbReference type="ARBA" id="ARBA00044955"/>
    </source>
</evidence>
<feature type="disulfide bond" evidence="14">
    <location>
        <begin position="460"/>
        <end position="474"/>
    </location>
</feature>
<evidence type="ECO:0000313" key="21">
    <source>
        <dbReference type="Proteomes" id="UP000237481"/>
    </source>
</evidence>
<dbReference type="OrthoDB" id="73875at2759"/>
<sequence length="1000" mass="107457">MLTNPTLALAALSFVLGGALAVETALHRAAGLYECPELCSVTGPNTSNWTRFASNNDLKWCKNETMLLSLPVHIPLSDTNTHSVFHACLSSRSGEVHARVRDVQKRAVEGLHMRSEVSFLQSSAKSSLPNFGNDASTAIKELQAKYLDVVNSDTNQTVYFAKLGDSAVGVYVGGDVQKQSIAVTLMQKLEDYVSSSSGLAQTALFQLCGEGRNADSVAGVVVDGRGGLDSVFAVQEFVRTWAESRCVTDVDGSSKTETIAIAYVSADALPGQNGTAADRKRAISPRRRSTSSSAVYALDRRADCEVTQVLAGDSCGSLASKCKLSDPDFTELHPESDFCSSLTPGQWVCCSSGPLPDMKPKQNPDGLCYSYTVLAGDSCAKIAAAHSLEQDDIEKLNNNTWGFSGCNSLWPDMHICLSAGDPPMPAAVASAKCGPQVPGTKQPAEGTKLADLNPCPLNACCNVWGQCGTTEDFCIEASLGPPGTSKPGQNGCISNCGMDIVNNHQGPAQQITVGYYEAWNQNRTCLHMDVTQMSKSISHIHFAFVDVTAGFVISTANVQEQWDTFKGMSGHHKVAVFGGWAASTEPTSYWIFREGVKPENRETLATNLVNFITSNNMDGIDLDWEYPGAQDIPGVPAADPFDGAAYVELLKLLRQKLGNDKSISIAAPGMPRCRFWITLSLTKCVSIVLNFPIAEISKIVDYIVYMTYDLHGQWDYGSKWSLPGCDGVSCLRSHINITETVNSLSMITKAGVPSNKIVVGVASYGRSFQMTKAGCTGPQCGFTGPQSTAKEGRCTDTRGYISNAEIDEIIISGSPGGKRAGAVQQFTDDDSGSQILVYDDTNWVAYMDDGNKAARKAKWTGLNFAGTTDWAVDLATFTPGDNNPQCWLSKQCMSPGANDTSQKSTWRWDQLCTNEAWNAAMGYYNKSKGSDQQSFPRSISNFFHGPASMDCDVLATENGCHSFVQCIQGVNTGPAGTFILNGFVSISNVSDSLWPGKPRL</sequence>
<proteinExistence type="inferred from homology"/>
<comment type="subcellular location">
    <subcellularLocation>
        <location evidence="2">Secreted</location>
    </subcellularLocation>
</comment>
<name>A0A2S4LAS4_9HYPO</name>
<dbReference type="InterPro" id="IPR017853">
    <property type="entry name" value="GH"/>
</dbReference>
<evidence type="ECO:0000256" key="15">
    <source>
        <dbReference type="RuleBase" id="RU000489"/>
    </source>
</evidence>
<dbReference type="SMART" id="SM00257">
    <property type="entry name" value="LysM"/>
    <property type="match status" value="1"/>
</dbReference>
<dbReference type="Proteomes" id="UP000237481">
    <property type="component" value="Unassembled WGS sequence"/>
</dbReference>
<comment type="catalytic activity">
    <reaction evidence="1">
        <text>Random endo-hydrolysis of N-acetyl-beta-D-glucosaminide (1-&gt;4)-beta-linkages in chitin and chitodextrins.</text>
        <dbReference type="EC" id="3.2.1.14"/>
    </reaction>
</comment>
<feature type="disulfide bond" evidence="14">
    <location>
        <begin position="455"/>
        <end position="467"/>
    </location>
</feature>
<dbReference type="InterPro" id="IPR011583">
    <property type="entry name" value="Chitinase_II/V-like_cat"/>
</dbReference>
<keyword evidence="11 15" id="KW-0326">Glycosidase</keyword>
<keyword evidence="21" id="KW-1185">Reference proteome</keyword>
<dbReference type="InterPro" id="IPR053214">
    <property type="entry name" value="LysM12-like"/>
</dbReference>
<feature type="signal peptide" evidence="16">
    <location>
        <begin position="1"/>
        <end position="21"/>
    </location>
</feature>
<dbReference type="InterPro" id="IPR001002">
    <property type="entry name" value="Chitin-bd_1"/>
</dbReference>
<evidence type="ECO:0000256" key="9">
    <source>
        <dbReference type="ARBA" id="ARBA00023026"/>
    </source>
</evidence>
<protein>
    <recommendedName>
        <fullName evidence="4">chitinase</fullName>
        <ecNumber evidence="4">3.2.1.14</ecNumber>
    </recommendedName>
</protein>
<dbReference type="CDD" id="cd00118">
    <property type="entry name" value="LysM"/>
    <property type="match status" value="1"/>
</dbReference>
<dbReference type="InterPro" id="IPR018392">
    <property type="entry name" value="LysM"/>
</dbReference>
<dbReference type="SUPFAM" id="SSF51445">
    <property type="entry name" value="(Trans)glycosidases"/>
    <property type="match status" value="1"/>
</dbReference>
<dbReference type="CDD" id="cd00035">
    <property type="entry name" value="ChtBD1"/>
    <property type="match status" value="1"/>
</dbReference>
<evidence type="ECO:0000256" key="1">
    <source>
        <dbReference type="ARBA" id="ARBA00000822"/>
    </source>
</evidence>
<feature type="domain" description="GH18" evidence="19">
    <location>
        <begin position="510"/>
        <end position="891"/>
    </location>
</feature>
<dbReference type="Gene3D" id="3.20.20.80">
    <property type="entry name" value="Glycosidases"/>
    <property type="match status" value="1"/>
</dbReference>
<dbReference type="EC" id="3.2.1.14" evidence="4"/>
<dbReference type="InterPro" id="IPR036861">
    <property type="entry name" value="Endochitinase-like_sf"/>
</dbReference>
<dbReference type="AlphaFoldDB" id="A0A2S4LAS4"/>
<evidence type="ECO:0000259" key="17">
    <source>
        <dbReference type="PROSITE" id="PS50941"/>
    </source>
</evidence>
<comment type="similarity">
    <text evidence="13">Belongs to the secreted LysM effector family.</text>
</comment>
<dbReference type="PROSITE" id="PS50941">
    <property type="entry name" value="CHIT_BIND_I_2"/>
    <property type="match status" value="1"/>
</dbReference>
<keyword evidence="7 15" id="KW-0378">Hydrolase</keyword>
<comment type="caution">
    <text evidence="14">Lacks conserved residue(s) required for the propagation of feature annotation.</text>
</comment>
<keyword evidence="12" id="KW-0624">Polysaccharide degradation</keyword>
<evidence type="ECO:0000256" key="10">
    <source>
        <dbReference type="ARBA" id="ARBA00023277"/>
    </source>
</evidence>
<dbReference type="GO" id="GO:0005576">
    <property type="term" value="C:extracellular region"/>
    <property type="evidence" value="ECO:0007669"/>
    <property type="project" value="UniProtKB-SubCell"/>
</dbReference>
<dbReference type="SUPFAM" id="SSF54106">
    <property type="entry name" value="LysM domain"/>
    <property type="match status" value="1"/>
</dbReference>
<feature type="domain" description="LysM" evidence="18">
    <location>
        <begin position="369"/>
        <end position="417"/>
    </location>
</feature>
<evidence type="ECO:0000256" key="7">
    <source>
        <dbReference type="ARBA" id="ARBA00022801"/>
    </source>
</evidence>
<dbReference type="Gene3D" id="3.30.60.10">
    <property type="entry name" value="Endochitinase-like"/>
    <property type="match status" value="1"/>
</dbReference>
<evidence type="ECO:0000313" key="20">
    <source>
        <dbReference type="EMBL" id="POR39554.1"/>
    </source>
</evidence>
<dbReference type="Gene3D" id="3.10.350.10">
    <property type="entry name" value="LysM domain"/>
    <property type="match status" value="2"/>
</dbReference>
<keyword evidence="8" id="KW-0146">Chitin degradation</keyword>
<comment type="caution">
    <text evidence="20">The sequence shown here is derived from an EMBL/GenBank/DDBJ whole genome shotgun (WGS) entry which is preliminary data.</text>
</comment>
<dbReference type="STRING" id="94208.A0A2S4LAS4"/>
<evidence type="ECO:0000259" key="19">
    <source>
        <dbReference type="PROSITE" id="PS51910"/>
    </source>
</evidence>
<dbReference type="InterPro" id="IPR001579">
    <property type="entry name" value="Glyco_hydro_18_chit_AS"/>
</dbReference>
<feature type="chain" id="PRO_5015646126" description="chitinase" evidence="16">
    <location>
        <begin position="22"/>
        <end position="1000"/>
    </location>
</feature>
<evidence type="ECO:0000259" key="18">
    <source>
        <dbReference type="PROSITE" id="PS51782"/>
    </source>
</evidence>
<comment type="similarity">
    <text evidence="3">Belongs to the glycosyl hydrolase 18 family. Chitinase class V subfamily.</text>
</comment>
<dbReference type="Gene3D" id="3.10.50.10">
    <property type="match status" value="1"/>
</dbReference>
<keyword evidence="5" id="KW-0964">Secreted</keyword>
<evidence type="ECO:0000256" key="11">
    <source>
        <dbReference type="ARBA" id="ARBA00023295"/>
    </source>
</evidence>
<evidence type="ECO:0000256" key="8">
    <source>
        <dbReference type="ARBA" id="ARBA00023024"/>
    </source>
</evidence>
<dbReference type="GO" id="GO:0008061">
    <property type="term" value="F:chitin binding"/>
    <property type="evidence" value="ECO:0007669"/>
    <property type="project" value="UniProtKB-UniRule"/>
</dbReference>
<evidence type="ECO:0000256" key="5">
    <source>
        <dbReference type="ARBA" id="ARBA00022525"/>
    </source>
</evidence>
<dbReference type="Pfam" id="PF00704">
    <property type="entry name" value="Glyco_hydro_18"/>
    <property type="match status" value="1"/>
</dbReference>
<dbReference type="CDD" id="cd02878">
    <property type="entry name" value="GH18_zymocin_alpha"/>
    <property type="match status" value="1"/>
</dbReference>
<keyword evidence="10" id="KW-0119">Carbohydrate metabolism</keyword>
<dbReference type="GO" id="GO:0008843">
    <property type="term" value="F:endochitinase activity"/>
    <property type="evidence" value="ECO:0007669"/>
    <property type="project" value="UniProtKB-EC"/>
</dbReference>
<feature type="disulfide bond" evidence="14">
    <location>
        <begin position="492"/>
        <end position="496"/>
    </location>
</feature>
<evidence type="ECO:0000256" key="12">
    <source>
        <dbReference type="ARBA" id="ARBA00023326"/>
    </source>
</evidence>
<dbReference type="EMBL" id="PKSG01000032">
    <property type="protein sequence ID" value="POR39554.1"/>
    <property type="molecule type" value="Genomic_DNA"/>
</dbReference>
<dbReference type="Pfam" id="PF01476">
    <property type="entry name" value="LysM"/>
    <property type="match status" value="1"/>
</dbReference>
<accession>A0A2S4LAS4</accession>
<dbReference type="SMART" id="SM00636">
    <property type="entry name" value="Glyco_18"/>
    <property type="match status" value="1"/>
</dbReference>
<evidence type="ECO:0000256" key="2">
    <source>
        <dbReference type="ARBA" id="ARBA00004613"/>
    </source>
</evidence>
<dbReference type="PROSITE" id="PS01095">
    <property type="entry name" value="GH18_1"/>
    <property type="match status" value="1"/>
</dbReference>
<dbReference type="PANTHER" id="PTHR47700">
    <property type="entry name" value="V CHITINASE, PUTATIVE (AFU_ORTHOLOGUE AFUA_6G13720)-RELATED"/>
    <property type="match status" value="1"/>
</dbReference>
<dbReference type="GO" id="GO:0006032">
    <property type="term" value="P:chitin catabolic process"/>
    <property type="evidence" value="ECO:0007669"/>
    <property type="project" value="UniProtKB-KW"/>
</dbReference>
<evidence type="ECO:0000256" key="6">
    <source>
        <dbReference type="ARBA" id="ARBA00022669"/>
    </source>
</evidence>
<organism evidence="20 21">
    <name type="scientific">Tolypocladium paradoxum</name>
    <dbReference type="NCBI Taxonomy" id="94208"/>
    <lineage>
        <taxon>Eukaryota</taxon>
        <taxon>Fungi</taxon>
        <taxon>Dikarya</taxon>
        <taxon>Ascomycota</taxon>
        <taxon>Pezizomycotina</taxon>
        <taxon>Sordariomycetes</taxon>
        <taxon>Hypocreomycetidae</taxon>
        <taxon>Hypocreales</taxon>
        <taxon>Ophiocordycipitaceae</taxon>
        <taxon>Tolypocladium</taxon>
    </lineage>
</organism>
<keyword evidence="9" id="KW-0843">Virulence</keyword>
<evidence type="ECO:0000256" key="16">
    <source>
        <dbReference type="SAM" id="SignalP"/>
    </source>
</evidence>
<keyword evidence="6 14" id="KW-0147">Chitin-binding</keyword>
<evidence type="ECO:0000256" key="3">
    <source>
        <dbReference type="ARBA" id="ARBA00008682"/>
    </source>
</evidence>
<dbReference type="PROSITE" id="PS51910">
    <property type="entry name" value="GH18_2"/>
    <property type="match status" value="1"/>
</dbReference>
<reference evidence="20 21" key="1">
    <citation type="submission" date="2018-01" db="EMBL/GenBank/DDBJ databases">
        <title>Harnessing the power of phylogenomics to disentangle the directionality and signatures of interkingdom host jumping in the parasitic fungal genus Tolypocladium.</title>
        <authorList>
            <person name="Quandt C.A."/>
            <person name="Patterson W."/>
            <person name="Spatafora J.W."/>
        </authorList>
    </citation>
    <scope>NUCLEOTIDE SEQUENCE [LARGE SCALE GENOMIC DNA]</scope>
    <source>
        <strain evidence="20 21">NRBC 100945</strain>
    </source>
</reference>
<dbReference type="SUPFAM" id="SSF54556">
    <property type="entry name" value="Chitinase insertion domain"/>
    <property type="match status" value="1"/>
</dbReference>
<dbReference type="PROSITE" id="PS51782">
    <property type="entry name" value="LYSM"/>
    <property type="match status" value="2"/>
</dbReference>
<evidence type="ECO:0000256" key="4">
    <source>
        <dbReference type="ARBA" id="ARBA00012729"/>
    </source>
</evidence>
<keyword evidence="14" id="KW-1015">Disulfide bond</keyword>
<dbReference type="InterPro" id="IPR029070">
    <property type="entry name" value="Chitinase_insertion_sf"/>
</dbReference>
<dbReference type="InterPro" id="IPR001223">
    <property type="entry name" value="Glyco_hydro18_cat"/>
</dbReference>
<feature type="domain" description="LysM" evidence="18">
    <location>
        <begin position="305"/>
        <end position="350"/>
    </location>
</feature>
<dbReference type="PANTHER" id="PTHR47700:SF2">
    <property type="entry name" value="CHITINASE"/>
    <property type="match status" value="1"/>
</dbReference>